<evidence type="ECO:0000256" key="3">
    <source>
        <dbReference type="ARBA" id="ARBA00022448"/>
    </source>
</evidence>
<comment type="subcellular location">
    <subcellularLocation>
        <location evidence="12">Cell membrane</location>
        <topology evidence="12">Multi-pass membrane protein</topology>
    </subcellularLocation>
    <subcellularLocation>
        <location evidence="12">Bacterial flagellum basal body</location>
    </subcellularLocation>
</comment>
<dbReference type="PRINTS" id="PR00951">
    <property type="entry name" value="FLGBIOSNFLIP"/>
</dbReference>
<evidence type="ECO:0000256" key="6">
    <source>
        <dbReference type="ARBA" id="ARBA00022795"/>
    </source>
</evidence>
<keyword evidence="10" id="KW-0975">Bacterial flagellum</keyword>
<protein>
    <recommendedName>
        <fullName evidence="2 12">Flagellar biosynthetic protein FliP</fullName>
    </recommendedName>
</protein>
<keyword evidence="8 12" id="KW-1133">Transmembrane helix</keyword>
<evidence type="ECO:0000256" key="7">
    <source>
        <dbReference type="ARBA" id="ARBA00022927"/>
    </source>
</evidence>
<keyword evidence="3 12" id="KW-0813">Transport</keyword>
<dbReference type="AlphaFoldDB" id="A0A2K8KVG4"/>
<comment type="similarity">
    <text evidence="1 12">Belongs to the FliP/MopC/SpaP family.</text>
</comment>
<proteinExistence type="inferred from homology"/>
<keyword evidence="5 12" id="KW-0812">Transmembrane</keyword>
<accession>A0A2K8KVG4</accession>
<keyword evidence="7 12" id="KW-0653">Protein transport</keyword>
<keyword evidence="13" id="KW-0966">Cell projection</keyword>
<keyword evidence="14" id="KW-1185">Reference proteome</keyword>
<comment type="function">
    <text evidence="12">Plays a role in the flagellum-specific transport system.</text>
</comment>
<dbReference type="InterPro" id="IPR005837">
    <property type="entry name" value="FliP"/>
</dbReference>
<evidence type="ECO:0000256" key="11">
    <source>
        <dbReference type="ARBA" id="ARBA00023225"/>
    </source>
</evidence>
<evidence type="ECO:0000256" key="1">
    <source>
        <dbReference type="ARBA" id="ARBA00006257"/>
    </source>
</evidence>
<reference evidence="13 14" key="1">
    <citation type="submission" date="2016-12" db="EMBL/GenBank/DDBJ databases">
        <title>Isolation and genomic insights into novel planktonic Zetaproteobacteria from stratified waters of the Chesapeake Bay.</title>
        <authorList>
            <person name="McAllister S.M."/>
            <person name="Kato S."/>
            <person name="Chan C.S."/>
            <person name="Chiu B.K."/>
            <person name="Field E.K."/>
        </authorList>
    </citation>
    <scope>NUCLEOTIDE SEQUENCE [LARGE SCALE GENOMIC DNA]</scope>
    <source>
        <strain evidence="13 14">CP-5</strain>
    </source>
</reference>
<keyword evidence="9 12" id="KW-0472">Membrane</keyword>
<dbReference type="NCBIfam" id="TIGR01103">
    <property type="entry name" value="fliP"/>
    <property type="match status" value="1"/>
</dbReference>
<evidence type="ECO:0000256" key="5">
    <source>
        <dbReference type="ARBA" id="ARBA00022692"/>
    </source>
</evidence>
<dbReference type="GO" id="GO:0009425">
    <property type="term" value="C:bacterial-type flagellum basal body"/>
    <property type="evidence" value="ECO:0007669"/>
    <property type="project" value="UniProtKB-SubCell"/>
</dbReference>
<sequence>MPSRLTYFLLMGVVLFPSLSEAADIPTLSMSLGNSGEPDDWFTGLKIIAGLTVLALAPSILVMMTSFTRILIVFGFLRQAMGTQQAPPNQILIGLALFMTVFIMMPVWQKIDTQALTPYLNEELSQADAFEKAKAPLRSFMLAQTREEDLILFLEAAKVESPDSPEATPMHALIPAFVISELRTAFQIGFLIYIPFVVLDLVVASVLMSMGMMMLPPVMISLPLKIILFVLVDGWHLITASLLQSFKLSG</sequence>
<dbReference type="GO" id="GO:0009306">
    <property type="term" value="P:protein secretion"/>
    <property type="evidence" value="ECO:0007669"/>
    <property type="project" value="UniProtKB-UniRule"/>
</dbReference>
<evidence type="ECO:0000313" key="13">
    <source>
        <dbReference type="EMBL" id="ATX78572.1"/>
    </source>
</evidence>
<gene>
    <name evidence="12" type="primary">fliP</name>
    <name evidence="13" type="ORF">Ga0123461_0119</name>
</gene>
<evidence type="ECO:0000256" key="10">
    <source>
        <dbReference type="ARBA" id="ARBA00023143"/>
    </source>
</evidence>
<evidence type="ECO:0000256" key="12">
    <source>
        <dbReference type="RuleBase" id="RU362069"/>
    </source>
</evidence>
<keyword evidence="6 12" id="KW-1005">Bacterial flagellum biogenesis</keyword>
<dbReference type="EMBL" id="CP018799">
    <property type="protein sequence ID" value="ATX78572.1"/>
    <property type="molecule type" value="Genomic_DNA"/>
</dbReference>
<dbReference type="Pfam" id="PF00813">
    <property type="entry name" value="FliP"/>
    <property type="match status" value="1"/>
</dbReference>
<keyword evidence="4 12" id="KW-1003">Cell membrane</keyword>
<feature type="transmembrane region" description="Helical" evidence="12">
    <location>
        <begin position="190"/>
        <end position="210"/>
    </location>
</feature>
<evidence type="ECO:0000256" key="4">
    <source>
        <dbReference type="ARBA" id="ARBA00022475"/>
    </source>
</evidence>
<dbReference type="KEGG" id="maes:Ga0123461_0119"/>
<evidence type="ECO:0000256" key="2">
    <source>
        <dbReference type="ARBA" id="ARBA00021714"/>
    </source>
</evidence>
<feature type="transmembrane region" description="Helical" evidence="12">
    <location>
        <begin position="46"/>
        <end position="77"/>
    </location>
</feature>
<organism evidence="13 14">
    <name type="scientific">Mariprofundus aestuarium</name>
    <dbReference type="NCBI Taxonomy" id="1921086"/>
    <lineage>
        <taxon>Bacteria</taxon>
        <taxon>Pseudomonadati</taxon>
        <taxon>Pseudomonadota</taxon>
        <taxon>Candidatius Mariprofundia</taxon>
        <taxon>Mariprofundales</taxon>
        <taxon>Mariprofundaceae</taxon>
        <taxon>Mariprofundus</taxon>
    </lineage>
</organism>
<dbReference type="PROSITE" id="PS01061">
    <property type="entry name" value="FLIP_2"/>
    <property type="match status" value="1"/>
</dbReference>
<keyword evidence="13" id="KW-0969">Cilium</keyword>
<dbReference type="InterPro" id="IPR005838">
    <property type="entry name" value="T3SS_IM_P"/>
</dbReference>
<dbReference type="Proteomes" id="UP000231701">
    <property type="component" value="Chromosome"/>
</dbReference>
<dbReference type="PRINTS" id="PR01302">
    <property type="entry name" value="TYPE3IMPPROT"/>
</dbReference>
<dbReference type="RefSeq" id="WP_198507079.1">
    <property type="nucleotide sequence ID" value="NZ_CP018799.1"/>
</dbReference>
<evidence type="ECO:0000313" key="14">
    <source>
        <dbReference type="Proteomes" id="UP000231701"/>
    </source>
</evidence>
<keyword evidence="13" id="KW-0282">Flagellum</keyword>
<dbReference type="NCBIfam" id="NF009438">
    <property type="entry name" value="PRK12797.1"/>
    <property type="match status" value="1"/>
</dbReference>
<dbReference type="GO" id="GO:0044781">
    <property type="term" value="P:bacterial-type flagellum organization"/>
    <property type="evidence" value="ECO:0007669"/>
    <property type="project" value="UniProtKB-UniRule"/>
</dbReference>
<dbReference type="PROSITE" id="PS01060">
    <property type="entry name" value="FLIP_1"/>
    <property type="match status" value="1"/>
</dbReference>
<evidence type="ECO:0000256" key="9">
    <source>
        <dbReference type="ARBA" id="ARBA00023136"/>
    </source>
</evidence>
<dbReference type="PANTHER" id="PTHR30587:SF0">
    <property type="entry name" value="FLAGELLAR BIOSYNTHETIC PROTEIN FLIP"/>
    <property type="match status" value="1"/>
</dbReference>
<evidence type="ECO:0000256" key="8">
    <source>
        <dbReference type="ARBA" id="ARBA00022989"/>
    </source>
</evidence>
<dbReference type="PANTHER" id="PTHR30587">
    <property type="entry name" value="FLAGELLAR BIOSYNTHETIC PROTEIN FLIP"/>
    <property type="match status" value="1"/>
</dbReference>
<keyword evidence="11 12" id="KW-1006">Bacterial flagellum protein export</keyword>
<feature type="transmembrane region" description="Helical" evidence="12">
    <location>
        <begin position="222"/>
        <end position="243"/>
    </location>
</feature>
<name>A0A2K8KVG4_MARES</name>
<feature type="transmembrane region" description="Helical" evidence="12">
    <location>
        <begin position="89"/>
        <end position="108"/>
    </location>
</feature>
<dbReference type="GO" id="GO:0005886">
    <property type="term" value="C:plasma membrane"/>
    <property type="evidence" value="ECO:0007669"/>
    <property type="project" value="UniProtKB-SubCell"/>
</dbReference>